<evidence type="ECO:0000256" key="1">
    <source>
        <dbReference type="SAM" id="SignalP"/>
    </source>
</evidence>
<feature type="signal peptide" evidence="1">
    <location>
        <begin position="1"/>
        <end position="20"/>
    </location>
</feature>
<proteinExistence type="predicted"/>
<dbReference type="EMBL" id="CALNXK010000212">
    <property type="protein sequence ID" value="CAH3176402.1"/>
    <property type="molecule type" value="Genomic_DNA"/>
</dbReference>
<evidence type="ECO:0000313" key="3">
    <source>
        <dbReference type="Proteomes" id="UP001159405"/>
    </source>
</evidence>
<protein>
    <submittedName>
        <fullName evidence="2">Uncharacterized protein</fullName>
    </submittedName>
</protein>
<keyword evidence="3" id="KW-1185">Reference proteome</keyword>
<reference evidence="2 3" key="1">
    <citation type="submission" date="2022-05" db="EMBL/GenBank/DDBJ databases">
        <authorList>
            <consortium name="Genoscope - CEA"/>
            <person name="William W."/>
        </authorList>
    </citation>
    <scope>NUCLEOTIDE SEQUENCE [LARGE SCALE GENOMIC DNA]</scope>
</reference>
<evidence type="ECO:0000313" key="2">
    <source>
        <dbReference type="EMBL" id="CAH3176402.1"/>
    </source>
</evidence>
<comment type="caution">
    <text evidence="2">The sequence shown here is derived from an EMBL/GenBank/DDBJ whole genome shotgun (WGS) entry which is preliminary data.</text>
</comment>
<keyword evidence="1" id="KW-0732">Signal</keyword>
<gene>
    <name evidence="2" type="ORF">PLOB_00018118</name>
</gene>
<dbReference type="Proteomes" id="UP001159405">
    <property type="component" value="Unassembled WGS sequence"/>
</dbReference>
<sequence>MKFAAVVLFLVVCLAVGVHSAKKQLTLNGKAHIQFFGPKDEIWNGLSHGNRYPIITSGDIIALRSAYNSGSYVKYWLYCHTSYCLFTSGPSKVMTTSKWSSLNDYAKFMITARGKMDGQPINSGDTVILSSQKYGSKYWLRCWTSTTYQCRCSSFRSKILSSDWLTYSYATFQIYSRYAPEGTPIQYRDIVAFKYPFAGYSTWLYYSSGRFYTKGCSYYNKASCATENTTTGLRIFKKL</sequence>
<organism evidence="2 3">
    <name type="scientific">Porites lobata</name>
    <dbReference type="NCBI Taxonomy" id="104759"/>
    <lineage>
        <taxon>Eukaryota</taxon>
        <taxon>Metazoa</taxon>
        <taxon>Cnidaria</taxon>
        <taxon>Anthozoa</taxon>
        <taxon>Hexacorallia</taxon>
        <taxon>Scleractinia</taxon>
        <taxon>Fungiina</taxon>
        <taxon>Poritidae</taxon>
        <taxon>Porites</taxon>
    </lineage>
</organism>
<name>A0ABN8RDZ6_9CNID</name>
<accession>A0ABN8RDZ6</accession>
<feature type="chain" id="PRO_5045550635" evidence="1">
    <location>
        <begin position="21"/>
        <end position="239"/>
    </location>
</feature>